<organism evidence="1">
    <name type="scientific">Bacillus phage phiBTP1</name>
    <dbReference type="NCBI Taxonomy" id="1308894"/>
    <lineage>
        <taxon>Viruses</taxon>
        <taxon>Duplodnaviria</taxon>
        <taxon>Heunggongvirae</taxon>
        <taxon>Uroviricota</taxon>
        <taxon>Caudoviricetes</taxon>
    </lineage>
</organism>
<dbReference type="EMBL" id="KC571502">
    <property type="protein sequence ID" value="AGM61357.1"/>
    <property type="molecule type" value="Genomic_DNA"/>
</dbReference>
<gene>
    <name evidence="1" type="ORF">BTP1_4</name>
</gene>
<evidence type="ECO:0000313" key="1">
    <source>
        <dbReference type="EMBL" id="AGM61357.1"/>
    </source>
</evidence>
<sequence length="50" mass="5809">MTIADGRNRLQKIAFSVGGRTFKFALNPENMNHNMPSPYYGIKNKESYYH</sequence>
<name>R9RW79_9CAUD</name>
<protein>
    <submittedName>
        <fullName evidence="1">Uncharacterized protein</fullName>
    </submittedName>
</protein>
<dbReference type="InterPro" id="IPR056958">
    <property type="entry name" value="Phage_tail_tube_init_put"/>
</dbReference>
<dbReference type="Pfam" id="PF23980">
    <property type="entry name" value="Phage_tail_tube_init"/>
    <property type="match status" value="1"/>
</dbReference>
<reference evidence="1" key="1">
    <citation type="submission" date="2013-02" db="EMBL/GenBank/DDBJ databases">
        <title>Discovery, Isolation, and Characterization of Bacteriophage Specific for Bacterial Pathogens Targeting Humans.</title>
        <authorList>
            <person name="Abdalla M."/>
            <person name="Thurlow D."/>
        </authorList>
    </citation>
    <scope>NUCLEOTIDE SEQUENCE</scope>
</reference>
<accession>R9RW79</accession>
<proteinExistence type="predicted"/>